<dbReference type="EMBL" id="CM004404">
    <property type="protein sequence ID" value="OAY23267.1"/>
    <property type="molecule type" value="Genomic_DNA"/>
</dbReference>
<organism evidence="1">
    <name type="scientific">Manihot esculenta</name>
    <name type="common">Cassava</name>
    <name type="synonym">Jatropha manihot</name>
    <dbReference type="NCBI Taxonomy" id="3983"/>
    <lineage>
        <taxon>Eukaryota</taxon>
        <taxon>Viridiplantae</taxon>
        <taxon>Streptophyta</taxon>
        <taxon>Embryophyta</taxon>
        <taxon>Tracheophyta</taxon>
        <taxon>Spermatophyta</taxon>
        <taxon>Magnoliopsida</taxon>
        <taxon>eudicotyledons</taxon>
        <taxon>Gunneridae</taxon>
        <taxon>Pentapetalae</taxon>
        <taxon>rosids</taxon>
        <taxon>fabids</taxon>
        <taxon>Malpighiales</taxon>
        <taxon>Euphorbiaceae</taxon>
        <taxon>Crotonoideae</taxon>
        <taxon>Manihoteae</taxon>
        <taxon>Manihot</taxon>
    </lineage>
</organism>
<accession>A0A2C9U1B7</accession>
<reference evidence="1" key="1">
    <citation type="submission" date="2016-02" db="EMBL/GenBank/DDBJ databases">
        <title>WGS assembly of Manihot esculenta.</title>
        <authorList>
            <person name="Bredeson J.V."/>
            <person name="Prochnik S.E."/>
            <person name="Lyons J.B."/>
            <person name="Schmutz J."/>
            <person name="Grimwood J."/>
            <person name="Vrebalov J."/>
            <person name="Bart R.S."/>
            <person name="Amuge T."/>
            <person name="Ferguson M.E."/>
            <person name="Green R."/>
            <person name="Putnam N."/>
            <person name="Stites J."/>
            <person name="Rounsley S."/>
            <person name="Rokhsar D.S."/>
        </authorList>
    </citation>
    <scope>NUCLEOTIDE SEQUENCE [LARGE SCALE GENOMIC DNA]</scope>
    <source>
        <tissue evidence="1">Leaf</tissue>
    </source>
</reference>
<dbReference type="AlphaFoldDB" id="A0A2C9U1B7"/>
<gene>
    <name evidence="1" type="ORF">MANES_18G064800</name>
</gene>
<name>A0A2C9U1B7_MANES</name>
<sequence>MCTYMVPILSRSIMAADALLLQSHSTRRTPCMLDGTIRLQIRNSDCLLLLCAYFEYIRFIVN</sequence>
<protein>
    <submittedName>
        <fullName evidence="1">Uncharacterized protein</fullName>
    </submittedName>
</protein>
<evidence type="ECO:0000313" key="1">
    <source>
        <dbReference type="EMBL" id="OAY23267.1"/>
    </source>
</evidence>
<proteinExistence type="predicted"/>